<keyword evidence="5" id="KW-1133">Transmembrane helix</keyword>
<keyword evidence="3" id="KW-0808">Transferase</keyword>
<organism evidence="9 10">
    <name type="scientific">Nelumbo nucifera</name>
    <name type="common">Sacred lotus</name>
    <dbReference type="NCBI Taxonomy" id="4432"/>
    <lineage>
        <taxon>Eukaryota</taxon>
        <taxon>Viridiplantae</taxon>
        <taxon>Streptophyta</taxon>
        <taxon>Embryophyta</taxon>
        <taxon>Tracheophyta</taxon>
        <taxon>Spermatophyta</taxon>
        <taxon>Magnoliopsida</taxon>
        <taxon>Proteales</taxon>
        <taxon>Nelumbonaceae</taxon>
        <taxon>Nelumbo</taxon>
    </lineage>
</organism>
<keyword evidence="7" id="KW-0961">Cell wall biogenesis/degradation</keyword>
<dbReference type="PANTHER" id="PTHR13301">
    <property type="entry name" value="X-BOX TRANSCRIPTION FACTOR-RELATED"/>
    <property type="match status" value="1"/>
</dbReference>
<dbReference type="Proteomes" id="UP000607653">
    <property type="component" value="Unassembled WGS sequence"/>
</dbReference>
<dbReference type="GO" id="GO:0071555">
    <property type="term" value="P:cell wall organization"/>
    <property type="evidence" value="ECO:0007669"/>
    <property type="project" value="UniProtKB-KW"/>
</dbReference>
<comment type="subcellular location">
    <subcellularLocation>
        <location evidence="1">Endomembrane system</location>
    </subcellularLocation>
</comment>
<evidence type="ECO:0000256" key="4">
    <source>
        <dbReference type="ARBA" id="ARBA00022692"/>
    </source>
</evidence>
<evidence type="ECO:0000256" key="6">
    <source>
        <dbReference type="ARBA" id="ARBA00023136"/>
    </source>
</evidence>
<dbReference type="GO" id="GO:0030244">
    <property type="term" value="P:cellulose biosynthetic process"/>
    <property type="evidence" value="ECO:0007669"/>
    <property type="project" value="InterPro"/>
</dbReference>
<evidence type="ECO:0000256" key="5">
    <source>
        <dbReference type="ARBA" id="ARBA00022989"/>
    </source>
</evidence>
<dbReference type="EMBL" id="DUZY01000006">
    <property type="protein sequence ID" value="DAD43714.1"/>
    <property type="molecule type" value="Genomic_DNA"/>
</dbReference>
<keyword evidence="2" id="KW-0328">Glycosyltransferase</keyword>
<dbReference type="GO" id="GO:0016020">
    <property type="term" value="C:membrane"/>
    <property type="evidence" value="ECO:0007669"/>
    <property type="project" value="InterPro"/>
</dbReference>
<proteinExistence type="predicted"/>
<keyword evidence="4" id="KW-0812">Transmembrane</keyword>
<sequence length="143" mass="16471">MAYDYDVNKLALYVSDDGGSELTFHAIYQASLFAKDWLPFCRKYKVEQPAPQGYFSAKNVATSGGSQSFRRDSTIWLSGLLIGQVKFEEMQNRIKRVEKSKRVPDEIWREHKGFREWDSKVNPRDQQTILEGCAEDSAKLVLL</sequence>
<protein>
    <submittedName>
        <fullName evidence="9">Uncharacterized protein</fullName>
    </submittedName>
</protein>
<dbReference type="AlphaFoldDB" id="A0A822ZBV8"/>
<dbReference type="GO" id="GO:0016760">
    <property type="term" value="F:cellulose synthase (UDP-forming) activity"/>
    <property type="evidence" value="ECO:0007669"/>
    <property type="project" value="InterPro"/>
</dbReference>
<comment type="caution">
    <text evidence="9">The sequence shown here is derived from an EMBL/GenBank/DDBJ whole genome shotgun (WGS) entry which is preliminary data.</text>
</comment>
<evidence type="ECO:0000256" key="8">
    <source>
        <dbReference type="PIRSR" id="PIRSR605150-2"/>
    </source>
</evidence>
<gene>
    <name evidence="9" type="ORF">HUJ06_001944</name>
</gene>
<feature type="binding site" evidence="8">
    <location>
        <position position="17"/>
    </location>
    <ligand>
        <name>UDP-alpha-D-glucose</name>
        <dbReference type="ChEBI" id="CHEBI:58885"/>
    </ligand>
</feature>
<evidence type="ECO:0000256" key="1">
    <source>
        <dbReference type="ARBA" id="ARBA00004308"/>
    </source>
</evidence>
<keyword evidence="6" id="KW-0472">Membrane</keyword>
<evidence type="ECO:0000256" key="3">
    <source>
        <dbReference type="ARBA" id="ARBA00022679"/>
    </source>
</evidence>
<dbReference type="InterPro" id="IPR005150">
    <property type="entry name" value="Cellulose_synth"/>
</dbReference>
<evidence type="ECO:0000256" key="2">
    <source>
        <dbReference type="ARBA" id="ARBA00022676"/>
    </source>
</evidence>
<name>A0A822ZBV8_NELNU</name>
<dbReference type="Pfam" id="PF03552">
    <property type="entry name" value="Cellulose_synt"/>
    <property type="match status" value="1"/>
</dbReference>
<evidence type="ECO:0000313" key="9">
    <source>
        <dbReference type="EMBL" id="DAD43714.1"/>
    </source>
</evidence>
<dbReference type="GO" id="GO:0012505">
    <property type="term" value="C:endomembrane system"/>
    <property type="evidence" value="ECO:0007669"/>
    <property type="project" value="UniProtKB-SubCell"/>
</dbReference>
<evidence type="ECO:0000256" key="7">
    <source>
        <dbReference type="ARBA" id="ARBA00023316"/>
    </source>
</evidence>
<evidence type="ECO:0000313" key="10">
    <source>
        <dbReference type="Proteomes" id="UP000607653"/>
    </source>
</evidence>
<keyword evidence="10" id="KW-1185">Reference proteome</keyword>
<reference evidence="9 10" key="1">
    <citation type="journal article" date="2020" name="Mol. Biol. Evol.">
        <title>Distinct Expression and Methylation Patterns for Genes with Different Fates following a Single Whole-Genome Duplication in Flowering Plants.</title>
        <authorList>
            <person name="Shi T."/>
            <person name="Rahmani R.S."/>
            <person name="Gugger P.F."/>
            <person name="Wang M."/>
            <person name="Li H."/>
            <person name="Zhang Y."/>
            <person name="Li Z."/>
            <person name="Wang Q."/>
            <person name="Van de Peer Y."/>
            <person name="Marchal K."/>
            <person name="Chen J."/>
        </authorList>
    </citation>
    <scope>NUCLEOTIDE SEQUENCE [LARGE SCALE GENOMIC DNA]</scope>
    <source>
        <tissue evidence="9">Leaf</tissue>
    </source>
</reference>
<accession>A0A822ZBV8</accession>